<dbReference type="EMBL" id="SNXZ01000009">
    <property type="protein sequence ID" value="TDP91098.1"/>
    <property type="molecule type" value="Genomic_DNA"/>
</dbReference>
<evidence type="ECO:0000259" key="2">
    <source>
        <dbReference type="Pfam" id="PF08327"/>
    </source>
</evidence>
<evidence type="ECO:0000313" key="4">
    <source>
        <dbReference type="Proteomes" id="UP000295444"/>
    </source>
</evidence>
<evidence type="ECO:0000256" key="1">
    <source>
        <dbReference type="ARBA" id="ARBA00006817"/>
    </source>
</evidence>
<feature type="domain" description="Activator of Hsp90 ATPase homologue 1/2-like C-terminal" evidence="2">
    <location>
        <begin position="37"/>
        <end position="144"/>
    </location>
</feature>
<gene>
    <name evidence="3" type="ORF">EV186_10990</name>
</gene>
<name>A0A4V3CXP5_LABRH</name>
<dbReference type="Proteomes" id="UP000295444">
    <property type="component" value="Unassembled WGS sequence"/>
</dbReference>
<comment type="caution">
    <text evidence="3">The sequence shown here is derived from an EMBL/GenBank/DDBJ whole genome shotgun (WGS) entry which is preliminary data.</text>
</comment>
<organism evidence="3 4">
    <name type="scientific">Labedaea rhizosphaerae</name>
    <dbReference type="NCBI Taxonomy" id="598644"/>
    <lineage>
        <taxon>Bacteria</taxon>
        <taxon>Bacillati</taxon>
        <taxon>Actinomycetota</taxon>
        <taxon>Actinomycetes</taxon>
        <taxon>Pseudonocardiales</taxon>
        <taxon>Pseudonocardiaceae</taxon>
        <taxon>Labedaea</taxon>
    </lineage>
</organism>
<dbReference type="InterPro" id="IPR023393">
    <property type="entry name" value="START-like_dom_sf"/>
</dbReference>
<reference evidence="3 4" key="1">
    <citation type="submission" date="2019-03" db="EMBL/GenBank/DDBJ databases">
        <title>Genomic Encyclopedia of Type Strains, Phase IV (KMG-IV): sequencing the most valuable type-strain genomes for metagenomic binning, comparative biology and taxonomic classification.</title>
        <authorList>
            <person name="Goeker M."/>
        </authorList>
    </citation>
    <scope>NUCLEOTIDE SEQUENCE [LARGE SCALE GENOMIC DNA]</scope>
    <source>
        <strain evidence="3 4">DSM 45361</strain>
    </source>
</reference>
<protein>
    <submittedName>
        <fullName evidence="3">Uncharacterized protein YndB with AHSA1/START domain</fullName>
    </submittedName>
</protein>
<accession>A0A4V3CXP5</accession>
<dbReference type="SUPFAM" id="SSF55961">
    <property type="entry name" value="Bet v1-like"/>
    <property type="match status" value="1"/>
</dbReference>
<comment type="similarity">
    <text evidence="1">Belongs to the AHA1 family.</text>
</comment>
<proteinExistence type="inferred from homology"/>
<evidence type="ECO:0000313" key="3">
    <source>
        <dbReference type="EMBL" id="TDP91098.1"/>
    </source>
</evidence>
<dbReference type="InterPro" id="IPR013538">
    <property type="entry name" value="ASHA1/2-like_C"/>
</dbReference>
<dbReference type="AlphaFoldDB" id="A0A4V3CXP5"/>
<sequence>MDVDVKHEINSTTRAVGSRTLDAGEANTVVLTRVYDTDLADLWDACTNPERIPRWFLPVTGDLEVGGHYQLEGNAGGTIERCDPPHGFDATWEFAGGMSWIELRLTEVDGGTRFELTHITGVEDDHWRQFGPGAVGLGWEAGLMALGLHIATGEAQDPQAGMAWMASEQGKEFFRLAADLWGEAHIAAGESSDTARSMAERTVAAYTGG</sequence>
<dbReference type="RefSeq" id="WP_243754484.1">
    <property type="nucleotide sequence ID" value="NZ_SNXZ01000009.1"/>
</dbReference>
<dbReference type="CDD" id="cd08899">
    <property type="entry name" value="SRPBCC_CalC_Aha1-like_6"/>
    <property type="match status" value="1"/>
</dbReference>
<dbReference type="Pfam" id="PF08327">
    <property type="entry name" value="AHSA1"/>
    <property type="match status" value="1"/>
</dbReference>
<dbReference type="Gene3D" id="3.30.530.20">
    <property type="match status" value="1"/>
</dbReference>
<keyword evidence="4" id="KW-1185">Reference proteome</keyword>